<organism evidence="2 3">
    <name type="scientific">Kozakia baliensis</name>
    <dbReference type="NCBI Taxonomy" id="153496"/>
    <lineage>
        <taxon>Bacteria</taxon>
        <taxon>Pseudomonadati</taxon>
        <taxon>Pseudomonadota</taxon>
        <taxon>Alphaproteobacteria</taxon>
        <taxon>Acetobacterales</taxon>
        <taxon>Acetobacteraceae</taxon>
        <taxon>Kozakia</taxon>
    </lineage>
</organism>
<dbReference type="Proteomes" id="UP000179145">
    <property type="component" value="Plasmid pKB14400_2"/>
</dbReference>
<dbReference type="RefSeq" id="WP_070404082.1">
    <property type="nucleotide sequence ID" value="NZ_BJVW01000070.1"/>
</dbReference>
<dbReference type="EMBL" id="CP014676">
    <property type="protein sequence ID" value="AOX18617.1"/>
    <property type="molecule type" value="Genomic_DNA"/>
</dbReference>
<dbReference type="AlphaFoldDB" id="A0A1D8UYJ0"/>
<evidence type="ECO:0000256" key="1">
    <source>
        <dbReference type="SAM" id="Phobius"/>
    </source>
</evidence>
<feature type="transmembrane region" description="Helical" evidence="1">
    <location>
        <begin position="119"/>
        <end position="140"/>
    </location>
</feature>
<reference evidence="2 3" key="1">
    <citation type="journal article" date="2016" name="Microb. Cell Fact.">
        <title>Dissection of exopolysaccharide biosynthesis in Kozakia baliensis.</title>
        <authorList>
            <person name="Brandt J.U."/>
            <person name="Jakob F."/>
            <person name="Behr J."/>
            <person name="Geissler A.J."/>
            <person name="Vogel R.F."/>
        </authorList>
    </citation>
    <scope>NUCLEOTIDE SEQUENCE [LARGE SCALE GENOMIC DNA]</scope>
    <source>
        <strain evidence="2 3">DSM 14400</strain>
        <plasmid evidence="3">Plasmid pkb14400_2</plasmid>
    </source>
</reference>
<keyword evidence="1" id="KW-0812">Transmembrane</keyword>
<keyword evidence="2" id="KW-0614">Plasmid</keyword>
<evidence type="ECO:0000313" key="2">
    <source>
        <dbReference type="EMBL" id="AOX18617.1"/>
    </source>
</evidence>
<evidence type="ECO:0000313" key="3">
    <source>
        <dbReference type="Proteomes" id="UP000179145"/>
    </source>
</evidence>
<name>A0A1D8UYJ0_9PROT</name>
<keyword evidence="1" id="KW-0472">Membrane</keyword>
<dbReference type="KEGG" id="kba:A0U89_14995"/>
<proteinExistence type="predicted"/>
<geneLocation type="plasmid" evidence="3">
    <name>pkb14400_2</name>
</geneLocation>
<accession>A0A1D8UYJ0</accession>
<gene>
    <name evidence="2" type="ORF">A0U89_14995</name>
</gene>
<keyword evidence="1" id="KW-1133">Transmembrane helix</keyword>
<keyword evidence="3" id="KW-1185">Reference proteome</keyword>
<sequence>MGTPAKERQKAYLRRVEELGFKRVNLMVPAERHKEICAIARQMCDDDRDRLSTAPLQKRHRNVLENKCQEIASFEIAVNDQDGDLQKEPGERRVRYYQYAAPAEQADCRSTEGRKFRRAALFLLAGLLGHLTGASLSALWRGKIRRL</sequence>
<protein>
    <submittedName>
        <fullName evidence="2">Uncharacterized protein</fullName>
    </submittedName>
</protein>